<accession>A0A3M3GHL3</accession>
<dbReference type="AlphaFoldDB" id="A0A3M3GHL3"/>
<organism evidence="1 2">
    <name type="scientific">Pseudomonas savastanoi pv. glycinea</name>
    <name type="common">Pseudomonas syringae pv. glycinea</name>
    <dbReference type="NCBI Taxonomy" id="318"/>
    <lineage>
        <taxon>Bacteria</taxon>
        <taxon>Pseudomonadati</taxon>
        <taxon>Pseudomonadota</taxon>
        <taxon>Gammaproteobacteria</taxon>
        <taxon>Pseudomonadales</taxon>
        <taxon>Pseudomonadaceae</taxon>
        <taxon>Pseudomonas</taxon>
    </lineage>
</organism>
<comment type="caution">
    <text evidence="1">The sequence shown here is derived from an EMBL/GenBank/DDBJ whole genome shotgun (WGS) entry which is preliminary data.</text>
</comment>
<evidence type="ECO:0000313" key="2">
    <source>
        <dbReference type="Proteomes" id="UP000276829"/>
    </source>
</evidence>
<protein>
    <submittedName>
        <fullName evidence="1">Uncharacterized protein</fullName>
    </submittedName>
</protein>
<name>A0A3M3GHL3_PSESG</name>
<reference evidence="1 2" key="1">
    <citation type="submission" date="2018-08" db="EMBL/GenBank/DDBJ databases">
        <title>Recombination of ecologically and evolutionarily significant loci maintains genetic cohesion in the Pseudomonas syringae species complex.</title>
        <authorList>
            <person name="Dillon M."/>
            <person name="Thakur S."/>
            <person name="Almeida R.N.D."/>
            <person name="Weir B.S."/>
            <person name="Guttman D.S."/>
        </authorList>
    </citation>
    <scope>NUCLEOTIDE SEQUENCE [LARGE SCALE GENOMIC DNA]</scope>
    <source>
        <strain evidence="1 2">ICMP 4324</strain>
    </source>
</reference>
<proteinExistence type="predicted"/>
<dbReference type="Proteomes" id="UP000276829">
    <property type="component" value="Unassembled WGS sequence"/>
</dbReference>
<dbReference type="EMBL" id="RBON01000058">
    <property type="protein sequence ID" value="RMM73102.1"/>
    <property type="molecule type" value="Genomic_DNA"/>
</dbReference>
<gene>
    <name evidence="1" type="ORF">ALQ73_102687</name>
</gene>
<sequence>MPDHGIDAVAGVDVQSALPGRVLQLQGSRMFENSLAAACHTQFAMLLADLSAEFVITLRPIKALKRDFSHIANPPVRMQRMTEMTRFTVLVACAQTQLHALPQLGMQIDLPVPQLQAPVQADALFALAAVDQFPVQQAPPAVCRPAAFTGVSAVPGPAHWHATPNRPHLRPLCSAPEPRFLALRLKMQQLRALATEDRLTLRMIDNQYIAQLVTLPLESGSGTSGSEEALQWMLRQLRVERGHRQSRP</sequence>
<evidence type="ECO:0000313" key="1">
    <source>
        <dbReference type="EMBL" id="RMM73102.1"/>
    </source>
</evidence>